<dbReference type="EMBL" id="CP029803">
    <property type="protein sequence ID" value="AWT58853.1"/>
    <property type="molecule type" value="Genomic_DNA"/>
</dbReference>
<evidence type="ECO:0008006" key="3">
    <source>
        <dbReference type="Google" id="ProtNLM"/>
    </source>
</evidence>
<reference evidence="1 2" key="1">
    <citation type="submission" date="2018-06" db="EMBL/GenBank/DDBJ databases">
        <title>Draft Genome Sequence of a Novel Marine Bacterium Related to the Verrucomicrobia.</title>
        <authorList>
            <person name="Vosseberg J."/>
            <person name="Martijn J."/>
            <person name="Ettema T.J.G."/>
        </authorList>
    </citation>
    <scope>NUCLEOTIDE SEQUENCE [LARGE SCALE GENOMIC DNA]</scope>
    <source>
        <strain evidence="1">TARA_B100001123</strain>
    </source>
</reference>
<dbReference type="Proteomes" id="UP000247465">
    <property type="component" value="Chromosome"/>
</dbReference>
<dbReference type="SUPFAM" id="SSF75005">
    <property type="entry name" value="Arabinanase/levansucrase/invertase"/>
    <property type="match status" value="1"/>
</dbReference>
<protein>
    <recommendedName>
        <fullName evidence="3">Glycosyl hydrolase family 32 N-terminal domain-containing protein</fullName>
    </recommendedName>
</protein>
<evidence type="ECO:0000313" key="1">
    <source>
        <dbReference type="EMBL" id="AWT58853.1"/>
    </source>
</evidence>
<gene>
    <name evidence="1" type="ORF">DF168_00025</name>
</gene>
<dbReference type="AlphaFoldDB" id="A0A2Z4AAQ0"/>
<sequence length="462" mass="53421">METILFFDDWALQRRDNCVRRLGEPEWRPEATLEDDLTEGTWNFPTVWYDKENALWKAIYCGAAEYPFPRERYQEALRRNVEPKTQVLLYAESNDGIIWNRPDLTDRVDLKVRHRKNQVLESGVHINGAPVFVDREDPDPERRLKYLCTYGAWEESEQRILTSGDGITWKFQDQGWGKRVHLDTPICVFYNEQKKTYGIANRLRVGERRVALIETKDFKEFSEPRLIVFPDSEDPPMVQFYGMPIFQYEGMFVGLLWYLHTDPSEIGHIKWFGPIDSALTYSYTGDGFNRAFHQPFIKRNERGEHGGGSVYASSMVVAPDNTIRFYSGGSKAEHFSNQKLNDAALMLHTLRLDGFVYLESYATQGRITLRGLDIKGPELQINLKVPYGSARVQILDETGAPIPGLSFDESVPFTGDELFYEPQWNSGKDLAEVVGKQVFIDIELSEGNLYAIRGNFERTRFW</sequence>
<proteinExistence type="predicted"/>
<name>A0A2Z4AAQ0_9BACT</name>
<dbReference type="InterPro" id="IPR023296">
    <property type="entry name" value="Glyco_hydro_beta-prop_sf"/>
</dbReference>
<dbReference type="KEGG" id="mtar:DF168_00025"/>
<evidence type="ECO:0000313" key="2">
    <source>
        <dbReference type="Proteomes" id="UP000247465"/>
    </source>
</evidence>
<organism evidence="1 2">
    <name type="scientific">Candidatus Moanibacter tarae</name>
    <dbReference type="NCBI Taxonomy" id="2200854"/>
    <lineage>
        <taxon>Bacteria</taxon>
        <taxon>Pseudomonadati</taxon>
        <taxon>Verrucomicrobiota</taxon>
        <taxon>Opitutia</taxon>
        <taxon>Puniceicoccales</taxon>
        <taxon>Puniceicoccales incertae sedis</taxon>
        <taxon>Candidatus Moanibacter</taxon>
    </lineage>
</organism>
<accession>A0A2Z4AAQ0</accession>